<reference evidence="2" key="1">
    <citation type="submission" date="2020-08" db="EMBL/GenBank/DDBJ databases">
        <title>Multicomponent nature underlies the extraordinary mechanical properties of spider dragline silk.</title>
        <authorList>
            <person name="Kono N."/>
            <person name="Nakamura H."/>
            <person name="Mori M."/>
            <person name="Yoshida Y."/>
            <person name="Ohtoshi R."/>
            <person name="Malay A.D."/>
            <person name="Moran D.A.P."/>
            <person name="Tomita M."/>
            <person name="Numata K."/>
            <person name="Arakawa K."/>
        </authorList>
    </citation>
    <scope>NUCLEOTIDE SEQUENCE</scope>
</reference>
<sequence>MQEDDDELKALLSVMNQTLQLKLLRMPESTTEIYCDISTVTVRSYVPHALQRNVFLAVPNLSHSGIRATPKLISKRFVWISMNKDIRSWTRISKIRTTPYHPSSNGLVERTHRSLKAALMAHATPRWTQVLPFVLLGLRFVIKEDIKATAAELVYGTTIRLPSDFLRNQVRTTFLSLCNN</sequence>
<dbReference type="PANTHER" id="PTHR38681">
    <property type="entry name" value="RETROVIRUS-RELATED POL POLYPROTEIN FROM TRANSPOSON 412-LIKE PROTEIN-RELATED"/>
    <property type="match status" value="1"/>
</dbReference>
<dbReference type="Proteomes" id="UP000886998">
    <property type="component" value="Unassembled WGS sequence"/>
</dbReference>
<dbReference type="Gene3D" id="3.30.420.10">
    <property type="entry name" value="Ribonuclease H-like superfamily/Ribonuclease H"/>
    <property type="match status" value="1"/>
</dbReference>
<dbReference type="EMBL" id="BMAV01014355">
    <property type="protein sequence ID" value="GFY62684.1"/>
    <property type="molecule type" value="Genomic_DNA"/>
</dbReference>
<organism evidence="2 3">
    <name type="scientific">Trichonephila inaurata madagascariensis</name>
    <dbReference type="NCBI Taxonomy" id="2747483"/>
    <lineage>
        <taxon>Eukaryota</taxon>
        <taxon>Metazoa</taxon>
        <taxon>Ecdysozoa</taxon>
        <taxon>Arthropoda</taxon>
        <taxon>Chelicerata</taxon>
        <taxon>Arachnida</taxon>
        <taxon>Araneae</taxon>
        <taxon>Araneomorphae</taxon>
        <taxon>Entelegynae</taxon>
        <taxon>Araneoidea</taxon>
        <taxon>Nephilidae</taxon>
        <taxon>Trichonephila</taxon>
        <taxon>Trichonephila inaurata</taxon>
    </lineage>
</organism>
<dbReference type="GO" id="GO:0003676">
    <property type="term" value="F:nucleic acid binding"/>
    <property type="evidence" value="ECO:0007669"/>
    <property type="project" value="InterPro"/>
</dbReference>
<dbReference type="SUPFAM" id="SSF53098">
    <property type="entry name" value="Ribonuclease H-like"/>
    <property type="match status" value="1"/>
</dbReference>
<feature type="domain" description="Integrase zinc-binding" evidence="1">
    <location>
        <begin position="46"/>
        <end position="91"/>
    </location>
</feature>
<dbReference type="InterPro" id="IPR012337">
    <property type="entry name" value="RNaseH-like_sf"/>
</dbReference>
<comment type="caution">
    <text evidence="2">The sequence shown here is derived from an EMBL/GenBank/DDBJ whole genome shotgun (WGS) entry which is preliminary data.</text>
</comment>
<dbReference type="InterPro" id="IPR041588">
    <property type="entry name" value="Integrase_H2C2"/>
</dbReference>
<accession>A0A8X6Y4C3</accession>
<gene>
    <name evidence="2" type="primary">BSL78_03061</name>
    <name evidence="2" type="ORF">TNIN_248991</name>
</gene>
<dbReference type="AlphaFoldDB" id="A0A8X6Y4C3"/>
<dbReference type="OrthoDB" id="422540at2759"/>
<dbReference type="PANTHER" id="PTHR38681:SF1">
    <property type="entry name" value="RETROVIRUS-RELATED POL POLYPROTEIN FROM TRANSPOSON 412-LIKE PROTEIN"/>
    <property type="match status" value="1"/>
</dbReference>
<proteinExistence type="predicted"/>
<evidence type="ECO:0000313" key="3">
    <source>
        <dbReference type="Proteomes" id="UP000886998"/>
    </source>
</evidence>
<name>A0A8X6Y4C3_9ARAC</name>
<protein>
    <submittedName>
        <fullName evidence="2">Pol polyprotein</fullName>
    </submittedName>
</protein>
<dbReference type="InterPro" id="IPR036397">
    <property type="entry name" value="RNaseH_sf"/>
</dbReference>
<evidence type="ECO:0000259" key="1">
    <source>
        <dbReference type="Pfam" id="PF17921"/>
    </source>
</evidence>
<dbReference type="Pfam" id="PF17921">
    <property type="entry name" value="Integrase_H2C2"/>
    <property type="match status" value="1"/>
</dbReference>
<keyword evidence="3" id="KW-1185">Reference proteome</keyword>
<evidence type="ECO:0000313" key="2">
    <source>
        <dbReference type="EMBL" id="GFY62684.1"/>
    </source>
</evidence>